<gene>
    <name evidence="2 4" type="primary">gatC</name>
    <name evidence="4" type="ORF">H6G74_16825</name>
</gene>
<dbReference type="PANTHER" id="PTHR15004:SF0">
    <property type="entry name" value="GLUTAMYL-TRNA(GLN) AMIDOTRANSFERASE SUBUNIT C, MITOCHONDRIAL"/>
    <property type="match status" value="1"/>
</dbReference>
<dbReference type="SUPFAM" id="SSF141000">
    <property type="entry name" value="Glu-tRNAGln amidotransferase C subunit"/>
    <property type="match status" value="1"/>
</dbReference>
<accession>A0ABR8FZK6</accession>
<comment type="catalytic activity">
    <reaction evidence="2">
        <text>L-glutamyl-tRNA(Gln) + L-glutamine + ATP + H2O = L-glutaminyl-tRNA(Gln) + L-glutamate + ADP + phosphate + H(+)</text>
        <dbReference type="Rhea" id="RHEA:17521"/>
        <dbReference type="Rhea" id="RHEA-COMP:9681"/>
        <dbReference type="Rhea" id="RHEA-COMP:9684"/>
        <dbReference type="ChEBI" id="CHEBI:15377"/>
        <dbReference type="ChEBI" id="CHEBI:15378"/>
        <dbReference type="ChEBI" id="CHEBI:29985"/>
        <dbReference type="ChEBI" id="CHEBI:30616"/>
        <dbReference type="ChEBI" id="CHEBI:43474"/>
        <dbReference type="ChEBI" id="CHEBI:58359"/>
        <dbReference type="ChEBI" id="CHEBI:78520"/>
        <dbReference type="ChEBI" id="CHEBI:78521"/>
        <dbReference type="ChEBI" id="CHEBI:456216"/>
    </reaction>
</comment>
<dbReference type="Proteomes" id="UP000603457">
    <property type="component" value="Unassembled WGS sequence"/>
</dbReference>
<dbReference type="Pfam" id="PF02686">
    <property type="entry name" value="GatC"/>
    <property type="match status" value="1"/>
</dbReference>
<dbReference type="EMBL" id="JACJTB010000021">
    <property type="protein sequence ID" value="MBD2595979.1"/>
    <property type="molecule type" value="Genomic_DNA"/>
</dbReference>
<keyword evidence="2" id="KW-0067">ATP-binding</keyword>
<sequence length="97" mass="11032">MIDRDQVHKVALLARLELTSAEEEQFTTQLGNILEYVEQLSELDVSDVPPTTRAIDVSNVTREDELQPYPDRDAILDSAPEQEGDYFKVPKILNSEE</sequence>
<protein>
    <recommendedName>
        <fullName evidence="2">Aspartyl/glutamyl-tRNA(Asn/Gln) amidotransferase subunit C</fullName>
        <shortName evidence="2">Asp/Glu-ADT subunit C</shortName>
        <ecNumber evidence="2">6.3.5.-</ecNumber>
    </recommendedName>
</protein>
<keyword evidence="1 2" id="KW-0648">Protein biosynthesis</keyword>
<evidence type="ECO:0000313" key="4">
    <source>
        <dbReference type="EMBL" id="MBD2595979.1"/>
    </source>
</evidence>
<comment type="similarity">
    <text evidence="2">Belongs to the GatC family.</text>
</comment>
<dbReference type="NCBIfam" id="TIGR00135">
    <property type="entry name" value="gatC"/>
    <property type="match status" value="1"/>
</dbReference>
<dbReference type="PANTHER" id="PTHR15004">
    <property type="entry name" value="GLUTAMYL-TRNA(GLN) AMIDOTRANSFERASE SUBUNIT C, MITOCHONDRIAL"/>
    <property type="match status" value="1"/>
</dbReference>
<evidence type="ECO:0000313" key="5">
    <source>
        <dbReference type="Proteomes" id="UP000603457"/>
    </source>
</evidence>
<reference evidence="4 5" key="1">
    <citation type="journal article" date="2020" name="ISME J.">
        <title>Comparative genomics reveals insights into cyanobacterial evolution and habitat adaptation.</title>
        <authorList>
            <person name="Chen M.Y."/>
            <person name="Teng W.K."/>
            <person name="Zhao L."/>
            <person name="Hu C.X."/>
            <person name="Zhou Y.K."/>
            <person name="Han B.P."/>
            <person name="Song L.R."/>
            <person name="Shu W.S."/>
        </authorList>
    </citation>
    <scope>NUCLEOTIDE SEQUENCE [LARGE SCALE GENOMIC DNA]</scope>
    <source>
        <strain evidence="4 5">FACHB-130</strain>
    </source>
</reference>
<proteinExistence type="inferred from homology"/>
<dbReference type="Gene3D" id="1.10.20.60">
    <property type="entry name" value="Glu-tRNAGln amidotransferase C subunit, N-terminal domain"/>
    <property type="match status" value="1"/>
</dbReference>
<comment type="subunit">
    <text evidence="2">Heterotrimer of A, B and C subunits.</text>
</comment>
<dbReference type="RefSeq" id="WP_190968745.1">
    <property type="nucleotide sequence ID" value="NZ_JACJTB010000021.1"/>
</dbReference>
<feature type="compositionally biased region" description="Basic and acidic residues" evidence="3">
    <location>
        <begin position="61"/>
        <end position="75"/>
    </location>
</feature>
<evidence type="ECO:0000256" key="2">
    <source>
        <dbReference type="HAMAP-Rule" id="MF_00122"/>
    </source>
</evidence>
<dbReference type="InterPro" id="IPR036113">
    <property type="entry name" value="Asp/Glu-ADT_sf_sub_c"/>
</dbReference>
<dbReference type="HAMAP" id="MF_00122">
    <property type="entry name" value="GatC"/>
    <property type="match status" value="1"/>
</dbReference>
<comment type="catalytic activity">
    <reaction evidence="2">
        <text>L-aspartyl-tRNA(Asn) + L-glutamine + ATP + H2O = L-asparaginyl-tRNA(Asn) + L-glutamate + ADP + phosphate + 2 H(+)</text>
        <dbReference type="Rhea" id="RHEA:14513"/>
        <dbReference type="Rhea" id="RHEA-COMP:9674"/>
        <dbReference type="Rhea" id="RHEA-COMP:9677"/>
        <dbReference type="ChEBI" id="CHEBI:15377"/>
        <dbReference type="ChEBI" id="CHEBI:15378"/>
        <dbReference type="ChEBI" id="CHEBI:29985"/>
        <dbReference type="ChEBI" id="CHEBI:30616"/>
        <dbReference type="ChEBI" id="CHEBI:43474"/>
        <dbReference type="ChEBI" id="CHEBI:58359"/>
        <dbReference type="ChEBI" id="CHEBI:78515"/>
        <dbReference type="ChEBI" id="CHEBI:78516"/>
        <dbReference type="ChEBI" id="CHEBI:456216"/>
    </reaction>
</comment>
<keyword evidence="5" id="KW-1185">Reference proteome</keyword>
<dbReference type="EC" id="6.3.5.-" evidence="2"/>
<keyword evidence="2" id="KW-0547">Nucleotide-binding</keyword>
<feature type="region of interest" description="Disordered" evidence="3">
    <location>
        <begin position="60"/>
        <end position="83"/>
    </location>
</feature>
<comment type="caution">
    <text evidence="4">The sequence shown here is derived from an EMBL/GenBank/DDBJ whole genome shotgun (WGS) entry which is preliminary data.</text>
</comment>
<comment type="function">
    <text evidence="2">Allows the formation of correctly charged Asn-tRNA(Asn) or Gln-tRNA(Gln) through the transamidation of misacylated Asp-tRNA(Asn) or Glu-tRNA(Gln) in organisms which lack either or both of asparaginyl-tRNA or glutaminyl-tRNA synthetases. The reaction takes place in the presence of glutamine and ATP through an activated phospho-Asp-tRNA(Asn) or phospho-Glu-tRNA(Gln).</text>
</comment>
<organism evidence="4 5">
    <name type="scientific">Nostoc spongiaeforme FACHB-130</name>
    <dbReference type="NCBI Taxonomy" id="1357510"/>
    <lineage>
        <taxon>Bacteria</taxon>
        <taxon>Bacillati</taxon>
        <taxon>Cyanobacteriota</taxon>
        <taxon>Cyanophyceae</taxon>
        <taxon>Nostocales</taxon>
        <taxon>Nostocaceae</taxon>
        <taxon>Nostoc</taxon>
    </lineage>
</organism>
<name>A0ABR8FZK6_9NOSO</name>
<dbReference type="InterPro" id="IPR003837">
    <property type="entry name" value="GatC"/>
</dbReference>
<keyword evidence="2" id="KW-0436">Ligase</keyword>
<evidence type="ECO:0000256" key="3">
    <source>
        <dbReference type="SAM" id="MobiDB-lite"/>
    </source>
</evidence>
<evidence type="ECO:0000256" key="1">
    <source>
        <dbReference type="ARBA" id="ARBA00022917"/>
    </source>
</evidence>